<organism evidence="2 3">
    <name type="scientific">Mycolicibacterium peregrinum</name>
    <name type="common">Mycobacterium peregrinum</name>
    <dbReference type="NCBI Taxonomy" id="43304"/>
    <lineage>
        <taxon>Bacteria</taxon>
        <taxon>Bacillati</taxon>
        <taxon>Actinomycetota</taxon>
        <taxon>Actinomycetes</taxon>
        <taxon>Mycobacteriales</taxon>
        <taxon>Mycobacteriaceae</taxon>
        <taxon>Mycolicibacterium</taxon>
    </lineage>
</organism>
<comment type="caution">
    <text evidence="2">The sequence shown here is derived from an EMBL/GenBank/DDBJ whole genome shotgun (WGS) entry which is preliminary data.</text>
</comment>
<dbReference type="RefSeq" id="WP_064881006.1">
    <property type="nucleotide sequence ID" value="NZ_LZSY01000067.1"/>
</dbReference>
<evidence type="ECO:0000256" key="1">
    <source>
        <dbReference type="SAM" id="Phobius"/>
    </source>
</evidence>
<dbReference type="Proteomes" id="UP000094008">
    <property type="component" value="Unassembled WGS sequence"/>
</dbReference>
<reference evidence="3" key="1">
    <citation type="submission" date="2016-06" db="EMBL/GenBank/DDBJ databases">
        <authorList>
            <person name="Sutton G."/>
            <person name="Brinkac L."/>
            <person name="Sanka R."/>
            <person name="Adams M."/>
            <person name="Lau E."/>
            <person name="Mehaffy C."/>
            <person name="Tameris M."/>
            <person name="Hatherill M."/>
            <person name="Hanekom W."/>
            <person name="Mahomed H."/>
            <person name="Mcshane H."/>
        </authorList>
    </citation>
    <scope>NUCLEOTIDE SEQUENCE [LARGE SCALE GENOMIC DNA]</scope>
    <source>
        <strain evidence="3">852002-10433_SCH5171157</strain>
    </source>
</reference>
<dbReference type="AlphaFoldDB" id="A0A1A0W904"/>
<evidence type="ECO:0000313" key="3">
    <source>
        <dbReference type="Proteomes" id="UP000094008"/>
    </source>
</evidence>
<dbReference type="OrthoDB" id="4623760at2"/>
<feature type="transmembrane region" description="Helical" evidence="1">
    <location>
        <begin position="33"/>
        <end position="55"/>
    </location>
</feature>
<gene>
    <name evidence="2" type="ORF">A5779_21710</name>
</gene>
<keyword evidence="1" id="KW-0812">Transmembrane</keyword>
<feature type="transmembrane region" description="Helical" evidence="1">
    <location>
        <begin position="67"/>
        <end position="87"/>
    </location>
</feature>
<keyword evidence="1" id="KW-0472">Membrane</keyword>
<name>A0A1A0W904_MYCPR</name>
<dbReference type="PROSITE" id="PS51257">
    <property type="entry name" value="PROKAR_LIPOPROTEIN"/>
    <property type="match status" value="1"/>
</dbReference>
<evidence type="ECO:0008006" key="4">
    <source>
        <dbReference type="Google" id="ProtNLM"/>
    </source>
</evidence>
<keyword evidence="1" id="KW-1133">Transmembrane helix</keyword>
<sequence>MTRFAGWVLLVLTGCAVLGLLYGMSFPGEPSDAFYIGALALVPLFIIWCGVGIALRGRAGRRDRAVMLASPALVIVGIGLACTNVPLQLHWRVAQSAFEADLTAFESDETFGHQPHRIAGYTVEDISRRTDNFIDFSRRDDMNGSDGFTYSVDGSAPQTVHHVASDYVMASVKRLGPHWFAVQSYHTMN</sequence>
<proteinExistence type="predicted"/>
<dbReference type="EMBL" id="LZSY01000067">
    <property type="protein sequence ID" value="OBB92810.1"/>
    <property type="molecule type" value="Genomic_DNA"/>
</dbReference>
<accession>A0A1A0W904</accession>
<evidence type="ECO:0000313" key="2">
    <source>
        <dbReference type="EMBL" id="OBB92810.1"/>
    </source>
</evidence>
<protein>
    <recommendedName>
        <fullName evidence="4">DUF1109 domain-containing protein</fullName>
    </recommendedName>
</protein>